<dbReference type="AlphaFoldDB" id="A0AB39CTY6"/>
<dbReference type="RefSeq" id="WP_368647918.1">
    <property type="nucleotide sequence ID" value="NZ_CP158253.1"/>
</dbReference>
<gene>
    <name evidence="1" type="ORF">ABRZ02_03375</name>
</gene>
<dbReference type="EMBL" id="CP158253">
    <property type="protein sequence ID" value="XDJ45339.1"/>
    <property type="molecule type" value="Genomic_DNA"/>
</dbReference>
<organism evidence="1">
    <name type="scientific">Castellaniella ginsengisoli</name>
    <dbReference type="NCBI Taxonomy" id="546114"/>
    <lineage>
        <taxon>Bacteria</taxon>
        <taxon>Pseudomonadati</taxon>
        <taxon>Pseudomonadota</taxon>
        <taxon>Betaproteobacteria</taxon>
        <taxon>Burkholderiales</taxon>
        <taxon>Alcaligenaceae</taxon>
        <taxon>Castellaniella</taxon>
    </lineage>
</organism>
<accession>A0AB39CTY6</accession>
<protein>
    <submittedName>
        <fullName evidence="1">Uncharacterized protein</fullName>
    </submittedName>
</protein>
<sequence>MTTKTDITLPPLPGGLALQKVSMRGPVGIGEAMQAYARDAIEAVLRDRMPDAPQDLLDMLDTLCAGLEWNIENHPAIMNESDSEALAEARALMSRYSSGQPAASAEPVAQELTRSSMSDPCPHCGAGPYYYCAHPFRAARAAKGADHG</sequence>
<evidence type="ECO:0000313" key="1">
    <source>
        <dbReference type="EMBL" id="XDJ45339.1"/>
    </source>
</evidence>
<name>A0AB39CTY6_9BURK</name>
<proteinExistence type="predicted"/>
<reference evidence="1" key="1">
    <citation type="submission" date="2024-05" db="EMBL/GenBank/DDBJ databases">
        <authorList>
            <person name="Luo Y.-C."/>
            <person name="Nicholds J."/>
            <person name="Mortimer T."/>
            <person name="Maboni G."/>
        </authorList>
    </citation>
    <scope>NUCLEOTIDE SEQUENCE</scope>
    <source>
        <strain evidence="1">153271</strain>
    </source>
</reference>